<dbReference type="GO" id="GO:0006508">
    <property type="term" value="P:proteolysis"/>
    <property type="evidence" value="ECO:0007669"/>
    <property type="project" value="UniProtKB-KW"/>
</dbReference>
<evidence type="ECO:0000259" key="4">
    <source>
        <dbReference type="Pfam" id="PF00326"/>
    </source>
</evidence>
<sequence length="702" mass="77181">MTKSIAQKQPGSSAEDRFLWLEDRNSKEALEWVHRQNALTVGELQGDPSYRAAFETALDLMTAEDNIPVGAALAGHVYNFWQDKTNALGLWRRTTVASYKTEKPEWETIIDFDQLSAKEGVKWVFGGASRLYPDFDRCLLSMSPDGGDASEMREFDIVTKSFVADGFRAPASKSGFSWLDKDTVIVSAAFAEEDKTQSGYPRVIKLWRRGTRLEDAEPIFEGEKHHLAVGGGVEFDGDKRHVLLGKTIDFFTSHSFLRLPSGENRRVPLPDDATDTAIFKGQLVFGVRSPWTAPDGTRCLPDGLYSVDFDRWIETGTFEPIETLLKPERRVSIAGLARTQDRLFINLMDNVRGKVVVCDRTDKGWSLKPVGLPGNGNVGISHAEHFGSSVSFSFTDFLTPSSIIWSDDDGVTVKTAKSQPARFDASPYVSEQFEARSKDGTMIPYFVVRRRDQEGPVPALLYGYGGFEVPLLPGYAGIRGRLWLERGNAYVQANIRGGGEFGPAWHQAALKGKRQKAFDDFAAVAEDVVRRGITTAAQLGIQGGSNGGLLTGVSLTQRPGLFGAVIIDVPLLDMLRYTDLPPGASWIAEYGDPSKPEDAAWLASYSPYQHVAADAAYPPVLLMTSTADDRVHPGHARKMAARLQAAGHARTLFFEETEGGHGGRGDRRPQAAQTAMRYVFLQRALSTGPKSGSRFSDNPVLD</sequence>
<name>A0A3P3FB30_9HYPH</name>
<dbReference type="Pfam" id="PF00326">
    <property type="entry name" value="Peptidase_S9"/>
    <property type="match status" value="1"/>
</dbReference>
<keyword evidence="7" id="KW-1185">Reference proteome</keyword>
<protein>
    <submittedName>
        <fullName evidence="6">S9 family peptidase</fullName>
    </submittedName>
</protein>
<keyword evidence="3" id="KW-0720">Serine protease</keyword>
<dbReference type="Gene3D" id="3.40.50.1820">
    <property type="entry name" value="alpha/beta hydrolase"/>
    <property type="match status" value="1"/>
</dbReference>
<dbReference type="EMBL" id="RQXT01000034">
    <property type="protein sequence ID" value="RRH95805.1"/>
    <property type="molecule type" value="Genomic_DNA"/>
</dbReference>
<evidence type="ECO:0000259" key="5">
    <source>
        <dbReference type="Pfam" id="PF02897"/>
    </source>
</evidence>
<evidence type="ECO:0000313" key="7">
    <source>
        <dbReference type="Proteomes" id="UP000273786"/>
    </source>
</evidence>
<dbReference type="AlphaFoldDB" id="A0A3P3FB30"/>
<gene>
    <name evidence="6" type="ORF">EH240_24030</name>
</gene>
<dbReference type="Gene3D" id="2.130.10.120">
    <property type="entry name" value="Prolyl oligopeptidase, N-terminal domain"/>
    <property type="match status" value="1"/>
</dbReference>
<dbReference type="InterPro" id="IPR002470">
    <property type="entry name" value="Peptidase_S9A"/>
</dbReference>
<dbReference type="GO" id="GO:0070012">
    <property type="term" value="F:oligopeptidase activity"/>
    <property type="evidence" value="ECO:0007669"/>
    <property type="project" value="TreeGrafter"/>
</dbReference>
<feature type="domain" description="Peptidase S9A N-terminal" evidence="5">
    <location>
        <begin position="7"/>
        <end position="406"/>
    </location>
</feature>
<dbReference type="GO" id="GO:0004252">
    <property type="term" value="F:serine-type endopeptidase activity"/>
    <property type="evidence" value="ECO:0007669"/>
    <property type="project" value="InterPro"/>
</dbReference>
<evidence type="ECO:0000313" key="6">
    <source>
        <dbReference type="EMBL" id="RRH95805.1"/>
    </source>
</evidence>
<comment type="caution">
    <text evidence="6">The sequence shown here is derived from an EMBL/GenBank/DDBJ whole genome shotgun (WGS) entry which is preliminary data.</text>
</comment>
<dbReference type="GO" id="GO:0005829">
    <property type="term" value="C:cytosol"/>
    <property type="evidence" value="ECO:0007669"/>
    <property type="project" value="TreeGrafter"/>
</dbReference>
<organism evidence="6 7">
    <name type="scientific">Mesorhizobium tamadayense</name>
    <dbReference type="NCBI Taxonomy" id="425306"/>
    <lineage>
        <taxon>Bacteria</taxon>
        <taxon>Pseudomonadati</taxon>
        <taxon>Pseudomonadota</taxon>
        <taxon>Alphaproteobacteria</taxon>
        <taxon>Hyphomicrobiales</taxon>
        <taxon>Phyllobacteriaceae</taxon>
        <taxon>Mesorhizobium</taxon>
    </lineage>
</organism>
<evidence type="ECO:0000256" key="1">
    <source>
        <dbReference type="ARBA" id="ARBA00022670"/>
    </source>
</evidence>
<dbReference type="InterPro" id="IPR051167">
    <property type="entry name" value="Prolyl_oligopep/macrocyclase"/>
</dbReference>
<keyword evidence="1" id="KW-0645">Protease</keyword>
<dbReference type="SUPFAM" id="SSF53474">
    <property type="entry name" value="alpha/beta-Hydrolases"/>
    <property type="match status" value="1"/>
</dbReference>
<dbReference type="PRINTS" id="PR00862">
    <property type="entry name" value="PROLIGOPTASE"/>
</dbReference>
<dbReference type="InterPro" id="IPR023302">
    <property type="entry name" value="Pept_S9A_N"/>
</dbReference>
<dbReference type="OrthoDB" id="9801421at2"/>
<dbReference type="Proteomes" id="UP000273786">
    <property type="component" value="Unassembled WGS sequence"/>
</dbReference>
<evidence type="ECO:0000256" key="3">
    <source>
        <dbReference type="ARBA" id="ARBA00022825"/>
    </source>
</evidence>
<dbReference type="RefSeq" id="WP_125003251.1">
    <property type="nucleotide sequence ID" value="NZ_RQXT01000034.1"/>
</dbReference>
<feature type="domain" description="Peptidase S9 prolyl oligopeptidase catalytic" evidence="4">
    <location>
        <begin position="483"/>
        <end position="686"/>
    </location>
</feature>
<reference evidence="6 7" key="1">
    <citation type="submission" date="2018-11" db="EMBL/GenBank/DDBJ databases">
        <title>the genome of Mesorhizobium tamadayense DSM 28320.</title>
        <authorList>
            <person name="Gao J."/>
        </authorList>
    </citation>
    <scope>NUCLEOTIDE SEQUENCE [LARGE SCALE GENOMIC DNA]</scope>
    <source>
        <strain evidence="6 7">DSM 28320</strain>
    </source>
</reference>
<dbReference type="InterPro" id="IPR029058">
    <property type="entry name" value="AB_hydrolase_fold"/>
</dbReference>
<dbReference type="InterPro" id="IPR001375">
    <property type="entry name" value="Peptidase_S9_cat"/>
</dbReference>
<proteinExistence type="predicted"/>
<accession>A0A3P3FB30</accession>
<evidence type="ECO:0000256" key="2">
    <source>
        <dbReference type="ARBA" id="ARBA00022801"/>
    </source>
</evidence>
<dbReference type="PANTHER" id="PTHR42881:SF13">
    <property type="entry name" value="PROLYL ENDOPEPTIDASE"/>
    <property type="match status" value="1"/>
</dbReference>
<dbReference type="Pfam" id="PF02897">
    <property type="entry name" value="Peptidase_S9_N"/>
    <property type="match status" value="1"/>
</dbReference>
<dbReference type="PANTHER" id="PTHR42881">
    <property type="entry name" value="PROLYL ENDOPEPTIDASE"/>
    <property type="match status" value="1"/>
</dbReference>
<dbReference type="SUPFAM" id="SSF50993">
    <property type="entry name" value="Peptidase/esterase 'gauge' domain"/>
    <property type="match status" value="1"/>
</dbReference>
<keyword evidence="2" id="KW-0378">Hydrolase</keyword>